<evidence type="ECO:0000313" key="1">
    <source>
        <dbReference type="EMBL" id="GAI49673.1"/>
    </source>
</evidence>
<reference evidence="1" key="1">
    <citation type="journal article" date="2014" name="Front. Microbiol.">
        <title>High frequency of phylogenetically diverse reductive dehalogenase-homologous genes in deep subseafloor sedimentary metagenomes.</title>
        <authorList>
            <person name="Kawai M."/>
            <person name="Futagami T."/>
            <person name="Toyoda A."/>
            <person name="Takaki Y."/>
            <person name="Nishi S."/>
            <person name="Hori S."/>
            <person name="Arai W."/>
            <person name="Tsubouchi T."/>
            <person name="Morono Y."/>
            <person name="Uchiyama I."/>
            <person name="Ito T."/>
            <person name="Fujiyama A."/>
            <person name="Inagaki F."/>
            <person name="Takami H."/>
        </authorList>
    </citation>
    <scope>NUCLEOTIDE SEQUENCE</scope>
    <source>
        <strain evidence="1">Expedition CK06-06</strain>
    </source>
</reference>
<organism evidence="1">
    <name type="scientific">marine sediment metagenome</name>
    <dbReference type="NCBI Taxonomy" id="412755"/>
    <lineage>
        <taxon>unclassified sequences</taxon>
        <taxon>metagenomes</taxon>
        <taxon>ecological metagenomes</taxon>
    </lineage>
</organism>
<protein>
    <submittedName>
        <fullName evidence="1">Uncharacterized protein</fullName>
    </submittedName>
</protein>
<gene>
    <name evidence="1" type="ORF">S06H3_57770</name>
</gene>
<sequence length="219" mass="25614">GLTDLEERGLFRHTITLRLEQLESRENDLLLEIGEVQAYVEDLQELAVGPVGVQVEHQIERDPVMLMLTQRRVLLEAELAGRLSKFGENHRSVLQTQQLINAIKEKRQIRKVEIAEQTRQANLKNAQSRLTVWTKRLEQLTKMREETAAKKRDLDLARVQYNKRLSIRDERKHMLDSVKQQLEKLKIMHDDPETPKIQFVGYAPVPLVASFPKWKIFFS</sequence>
<comment type="caution">
    <text evidence="1">The sequence shown here is derived from an EMBL/GenBank/DDBJ whole genome shotgun (WGS) entry which is preliminary data.</text>
</comment>
<feature type="non-terminal residue" evidence="1">
    <location>
        <position position="219"/>
    </location>
</feature>
<feature type="non-terminal residue" evidence="1">
    <location>
        <position position="1"/>
    </location>
</feature>
<dbReference type="EMBL" id="BARV01037326">
    <property type="protein sequence ID" value="GAI49673.1"/>
    <property type="molecule type" value="Genomic_DNA"/>
</dbReference>
<name>X1P1B4_9ZZZZ</name>
<proteinExistence type="predicted"/>
<accession>X1P1B4</accession>
<dbReference type="AlphaFoldDB" id="X1P1B4"/>